<dbReference type="InterPro" id="IPR004158">
    <property type="entry name" value="DUF247_pln"/>
</dbReference>
<proteinExistence type="predicted"/>
<protein>
    <submittedName>
        <fullName evidence="1">Uncharacterized protein</fullName>
    </submittedName>
</protein>
<dbReference type="PANTHER" id="PTHR31170:SF25">
    <property type="entry name" value="BNAA09G04570D PROTEIN"/>
    <property type="match status" value="1"/>
</dbReference>
<accession>A0A5N6M6Q1</accession>
<gene>
    <name evidence="1" type="ORF">E3N88_31615</name>
</gene>
<dbReference type="Gene3D" id="1.25.40.10">
    <property type="entry name" value="Tetratricopeptide repeat domain"/>
    <property type="match status" value="1"/>
</dbReference>
<organism evidence="1 2">
    <name type="scientific">Mikania micrantha</name>
    <name type="common">bitter vine</name>
    <dbReference type="NCBI Taxonomy" id="192012"/>
    <lineage>
        <taxon>Eukaryota</taxon>
        <taxon>Viridiplantae</taxon>
        <taxon>Streptophyta</taxon>
        <taxon>Embryophyta</taxon>
        <taxon>Tracheophyta</taxon>
        <taxon>Spermatophyta</taxon>
        <taxon>Magnoliopsida</taxon>
        <taxon>eudicotyledons</taxon>
        <taxon>Gunneridae</taxon>
        <taxon>Pentapetalae</taxon>
        <taxon>asterids</taxon>
        <taxon>campanulids</taxon>
        <taxon>Asterales</taxon>
        <taxon>Asteraceae</taxon>
        <taxon>Asteroideae</taxon>
        <taxon>Heliantheae alliance</taxon>
        <taxon>Eupatorieae</taxon>
        <taxon>Mikania</taxon>
    </lineage>
</organism>
<dbReference type="InterPro" id="IPR011990">
    <property type="entry name" value="TPR-like_helical_dom_sf"/>
</dbReference>
<keyword evidence="2" id="KW-1185">Reference proteome</keyword>
<dbReference type="AlphaFoldDB" id="A0A5N6M6Q1"/>
<dbReference type="Pfam" id="PF03140">
    <property type="entry name" value="DUF247"/>
    <property type="match status" value="1"/>
</dbReference>
<sequence length="522" mass="60311">MSLRCRRRGLGLRGREVRSDVAGDVVIGCRPSGTEENRMKYNSPHNLGLGDVNMIQETVNRLLHRVNSEDNHTREFSPSIYRAPSVLRDLSPSSFNPILVSIGPLHREDENVRAFEGQKVSYLINLMSRINSSPQEEILKSCVQKAHTLLNTIKACYIWKKNFSDAQFAEMMVVDACFILGFMIEVHMSYQENSYTGKELQFRTIMHDLMLLENQIPSFFLIEMFQCTVLKFTSEVSFIELIKPVLTCNNLFKADLKFDNVSFRTNDHFLSILHQCYMPPDNYVKKLNMTHIIHSSIELDRAGVNFKPSKDPTWVMGMEVKQDQFACFFWSWNRPTLTMPVLSVHDSTEFLFRNLIAYEQSFQTQGYVTSYAFVMDMLVNTHDDVAKLVDSKVLVNIMGSNEEAANMINNICKKVTISDSYYEEEWEKLIEYCNGYWPKHIAKMRSASNRLHYQELKDQVATYLLYCGCGRYNNVLPLIEEMKRSNVKPDEKIFSTIVSACGRAGNLEFGKAFHQFITENRL</sequence>
<dbReference type="PANTHER" id="PTHR31170">
    <property type="entry name" value="BNAC04G53230D PROTEIN"/>
    <property type="match status" value="1"/>
</dbReference>
<name>A0A5N6M6Q1_9ASTR</name>
<dbReference type="EMBL" id="SZYD01000016">
    <property type="protein sequence ID" value="KAD3336096.1"/>
    <property type="molecule type" value="Genomic_DNA"/>
</dbReference>
<dbReference type="Proteomes" id="UP000326396">
    <property type="component" value="Linkage Group LG6"/>
</dbReference>
<evidence type="ECO:0000313" key="2">
    <source>
        <dbReference type="Proteomes" id="UP000326396"/>
    </source>
</evidence>
<dbReference type="OrthoDB" id="185373at2759"/>
<comment type="caution">
    <text evidence="1">The sequence shown here is derived from an EMBL/GenBank/DDBJ whole genome shotgun (WGS) entry which is preliminary data.</text>
</comment>
<evidence type="ECO:0000313" key="1">
    <source>
        <dbReference type="EMBL" id="KAD3336096.1"/>
    </source>
</evidence>
<reference evidence="1 2" key="1">
    <citation type="submission" date="2019-05" db="EMBL/GenBank/DDBJ databases">
        <title>Mikania micrantha, genome provides insights into the molecular mechanism of rapid growth.</title>
        <authorList>
            <person name="Liu B."/>
        </authorList>
    </citation>
    <scope>NUCLEOTIDE SEQUENCE [LARGE SCALE GENOMIC DNA]</scope>
    <source>
        <strain evidence="1">NLD-2019</strain>
        <tissue evidence="1">Leaf</tissue>
    </source>
</reference>